<dbReference type="EMBL" id="FNBA01000001">
    <property type="protein sequence ID" value="SDE37311.1"/>
    <property type="molecule type" value="Genomic_DNA"/>
</dbReference>
<dbReference type="AlphaFoldDB" id="A0A1G7CDE5"/>
<dbReference type="NCBIfam" id="NF047658">
    <property type="entry name" value="HYC_CC_PP"/>
    <property type="match status" value="1"/>
</dbReference>
<evidence type="ECO:0000313" key="2">
    <source>
        <dbReference type="Proteomes" id="UP000199321"/>
    </source>
</evidence>
<evidence type="ECO:0000313" key="1">
    <source>
        <dbReference type="EMBL" id="SDE37311.1"/>
    </source>
</evidence>
<accession>A0A1G7CDE5</accession>
<organism evidence="1 2">
    <name type="scientific">Ulvibacter litoralis</name>
    <dbReference type="NCBI Taxonomy" id="227084"/>
    <lineage>
        <taxon>Bacteria</taxon>
        <taxon>Pseudomonadati</taxon>
        <taxon>Bacteroidota</taxon>
        <taxon>Flavobacteriia</taxon>
        <taxon>Flavobacteriales</taxon>
        <taxon>Flavobacteriaceae</taxon>
        <taxon>Ulvibacter</taxon>
    </lineage>
</organism>
<name>A0A1G7CDE5_9FLAO</name>
<dbReference type="Pfam" id="PF26622">
    <property type="entry name" value="DUF8199"/>
    <property type="match status" value="1"/>
</dbReference>
<dbReference type="InterPro" id="IPR058060">
    <property type="entry name" value="HYC_CC_PP"/>
</dbReference>
<protein>
    <submittedName>
        <fullName evidence="1">Uncharacterized protein</fullName>
    </submittedName>
</protein>
<gene>
    <name evidence="1" type="ORF">SAMN05421855_101312</name>
</gene>
<proteinExistence type="predicted"/>
<sequence length="126" mass="14050">MSLLLLVSSSGIAYAQHFCGENEMMAQLTFGEQYLSCGMMDGSVCEPPSITKKQCCENEYTKVTTDSNFAKASLDISFNKVFVASFVSVFVIPSFVTYEASQPFVDTYRPPPLYKDISVLYETFLI</sequence>
<dbReference type="InterPro" id="IPR058512">
    <property type="entry name" value="DUF8199"/>
</dbReference>
<keyword evidence="2" id="KW-1185">Reference proteome</keyword>
<reference evidence="1 2" key="1">
    <citation type="submission" date="2016-10" db="EMBL/GenBank/DDBJ databases">
        <authorList>
            <person name="de Groot N.N."/>
        </authorList>
    </citation>
    <scope>NUCLEOTIDE SEQUENCE [LARGE SCALE GENOMIC DNA]</scope>
    <source>
        <strain evidence="1 2">DSM 16195</strain>
    </source>
</reference>
<dbReference type="STRING" id="227084.SAMN05421855_101312"/>
<dbReference type="Proteomes" id="UP000199321">
    <property type="component" value="Unassembled WGS sequence"/>
</dbReference>